<dbReference type="InterPro" id="IPR010994">
    <property type="entry name" value="RuvA_2-like"/>
</dbReference>
<accession>A0A3B0VHL2</accession>
<feature type="region of interest" description="Disordered" evidence="1">
    <location>
        <begin position="1"/>
        <end position="24"/>
    </location>
</feature>
<gene>
    <name evidence="3" type="ORF">MNBD_DELTA02-381</name>
</gene>
<evidence type="ECO:0000256" key="2">
    <source>
        <dbReference type="SAM" id="Phobius"/>
    </source>
</evidence>
<reference evidence="3" key="1">
    <citation type="submission" date="2018-06" db="EMBL/GenBank/DDBJ databases">
        <authorList>
            <person name="Zhirakovskaya E."/>
        </authorList>
    </citation>
    <scope>NUCLEOTIDE SEQUENCE</scope>
</reference>
<keyword evidence="2" id="KW-1133">Transmembrane helix</keyword>
<protein>
    <recommendedName>
        <fullName evidence="4">Helix-hairpin-helix domain-containing protein</fullName>
    </recommendedName>
</protein>
<evidence type="ECO:0008006" key="4">
    <source>
        <dbReference type="Google" id="ProtNLM"/>
    </source>
</evidence>
<evidence type="ECO:0000313" key="3">
    <source>
        <dbReference type="EMBL" id="VAW38482.1"/>
    </source>
</evidence>
<feature type="transmembrane region" description="Helical" evidence="2">
    <location>
        <begin position="36"/>
        <end position="55"/>
    </location>
</feature>
<dbReference type="PANTHER" id="PTHR21180">
    <property type="entry name" value="ENDONUCLEASE/EXONUCLEASE/PHOSPHATASE FAMILY DOMAIN-CONTAINING PROTEIN 1"/>
    <property type="match status" value="1"/>
</dbReference>
<dbReference type="Gene3D" id="1.10.150.320">
    <property type="entry name" value="Photosystem II 12 kDa extrinsic protein"/>
    <property type="match status" value="1"/>
</dbReference>
<dbReference type="SUPFAM" id="SSF47781">
    <property type="entry name" value="RuvA domain 2-like"/>
    <property type="match status" value="1"/>
</dbReference>
<name>A0A3B0VHL2_9ZZZZ</name>
<dbReference type="InterPro" id="IPR051675">
    <property type="entry name" value="Endo/Exo/Phosphatase_dom_1"/>
</dbReference>
<dbReference type="GO" id="GO:0015627">
    <property type="term" value="C:type II protein secretion system complex"/>
    <property type="evidence" value="ECO:0007669"/>
    <property type="project" value="TreeGrafter"/>
</dbReference>
<dbReference type="GO" id="GO:0015628">
    <property type="term" value="P:protein secretion by the type II secretion system"/>
    <property type="evidence" value="ECO:0007669"/>
    <property type="project" value="TreeGrafter"/>
</dbReference>
<dbReference type="AlphaFoldDB" id="A0A3B0VHL2"/>
<dbReference type="PANTHER" id="PTHR21180:SF32">
    <property type="entry name" value="ENDONUCLEASE_EXONUCLEASE_PHOSPHATASE FAMILY DOMAIN-CONTAINING PROTEIN 1"/>
    <property type="match status" value="1"/>
</dbReference>
<keyword evidence="2" id="KW-0812">Transmembrane</keyword>
<dbReference type="EMBL" id="UOEZ01000072">
    <property type="protein sequence ID" value="VAW38482.1"/>
    <property type="molecule type" value="Genomic_DNA"/>
</dbReference>
<dbReference type="Pfam" id="PF12836">
    <property type="entry name" value="HHH_3"/>
    <property type="match status" value="1"/>
</dbReference>
<evidence type="ECO:0000256" key="1">
    <source>
        <dbReference type="SAM" id="MobiDB-lite"/>
    </source>
</evidence>
<keyword evidence="2" id="KW-0472">Membrane</keyword>
<sequence length="154" mass="16194">MDEGSLTGEDPLEGEGLCEGHFQGEGPLTGEEGPVLYRYGAFVLLFFVILAVFFIKISPSWFSAVELPEDSATALPGLTSAGRFIMSGRIDINTADAEGLSLLPGIGRGIAAKIIKQRAALGGFSSIDELRGVEGIGERRLAAIKRSLRAGPGN</sequence>
<proteinExistence type="predicted"/>
<organism evidence="3">
    <name type="scientific">hydrothermal vent metagenome</name>
    <dbReference type="NCBI Taxonomy" id="652676"/>
    <lineage>
        <taxon>unclassified sequences</taxon>
        <taxon>metagenomes</taxon>
        <taxon>ecological metagenomes</taxon>
    </lineage>
</organism>